<reference evidence="1" key="1">
    <citation type="submission" date="2023-10" db="EMBL/GenBank/DDBJ databases">
        <authorList>
            <person name="Chen Y."/>
            <person name="Shah S."/>
            <person name="Dougan E. K."/>
            <person name="Thang M."/>
            <person name="Chan C."/>
        </authorList>
    </citation>
    <scope>NUCLEOTIDE SEQUENCE [LARGE SCALE GENOMIC DNA]</scope>
</reference>
<organism evidence="1 2">
    <name type="scientific">Prorocentrum cordatum</name>
    <dbReference type="NCBI Taxonomy" id="2364126"/>
    <lineage>
        <taxon>Eukaryota</taxon>
        <taxon>Sar</taxon>
        <taxon>Alveolata</taxon>
        <taxon>Dinophyceae</taxon>
        <taxon>Prorocentrales</taxon>
        <taxon>Prorocentraceae</taxon>
        <taxon>Prorocentrum</taxon>
    </lineage>
</organism>
<name>A0ABN9VW27_9DINO</name>
<comment type="caution">
    <text evidence="1">The sequence shown here is derived from an EMBL/GenBank/DDBJ whole genome shotgun (WGS) entry which is preliminary data.</text>
</comment>
<protein>
    <submittedName>
        <fullName evidence="1">Uncharacterized protein</fullName>
    </submittedName>
</protein>
<proteinExistence type="predicted"/>
<dbReference type="Proteomes" id="UP001189429">
    <property type="component" value="Unassembled WGS sequence"/>
</dbReference>
<dbReference type="EMBL" id="CAUYUJ010017778">
    <property type="protein sequence ID" value="CAK0877805.1"/>
    <property type="molecule type" value="Genomic_DNA"/>
</dbReference>
<keyword evidence="2" id="KW-1185">Reference proteome</keyword>
<accession>A0ABN9VW27</accession>
<gene>
    <name evidence="1" type="ORF">PCOR1329_LOCUS61760</name>
</gene>
<sequence>PARPGIWWFAIGAGIGAFNSEQLKPCMHKTGTKAHTKALPAIQEVSKQVTIQGQRRAGGGCRWRTGEGLPGAAWRLFEALSPMCIYQDGFSAPVLVEVSGKPSLCRLPIWSAVPRGMHDARMSLSFLTYHPRL</sequence>
<evidence type="ECO:0000313" key="2">
    <source>
        <dbReference type="Proteomes" id="UP001189429"/>
    </source>
</evidence>
<evidence type="ECO:0000313" key="1">
    <source>
        <dbReference type="EMBL" id="CAK0877805.1"/>
    </source>
</evidence>
<feature type="non-terminal residue" evidence="1">
    <location>
        <position position="1"/>
    </location>
</feature>